<gene>
    <name evidence="2" type="ORF">BD289DRAFT_14924</name>
</gene>
<feature type="region of interest" description="Disordered" evidence="1">
    <location>
        <begin position="190"/>
        <end position="211"/>
    </location>
</feature>
<evidence type="ECO:0000313" key="2">
    <source>
        <dbReference type="EMBL" id="PSR82473.1"/>
    </source>
</evidence>
<dbReference type="AlphaFoldDB" id="A0A2T3A450"/>
<sequence length="233" mass="25111">MIAGQSTNCWQASGLSLAVGCWIAALSSPTISRQAWLCMVQGAVAVGASTERSLAMVAGSQEQAAGLALWLTAGTQGALDVGHARFYGPAANRTQRQPVCWASARGGHDRRGRALEPVSIVSQVAAACPRRACLVLLKASSPWLWPRPLSEHTPCSCSQVSHRSHCVCALVKPLIWNGWPLESIKLSSQQSPAWERDKQTPRPRLSRLKPRIPLGKHVPENAICRPRSTSKEA</sequence>
<organism evidence="2 3">
    <name type="scientific">Coniella lustricola</name>
    <dbReference type="NCBI Taxonomy" id="2025994"/>
    <lineage>
        <taxon>Eukaryota</taxon>
        <taxon>Fungi</taxon>
        <taxon>Dikarya</taxon>
        <taxon>Ascomycota</taxon>
        <taxon>Pezizomycotina</taxon>
        <taxon>Sordariomycetes</taxon>
        <taxon>Sordariomycetidae</taxon>
        <taxon>Diaporthales</taxon>
        <taxon>Schizoparmaceae</taxon>
        <taxon>Coniella</taxon>
    </lineage>
</organism>
<keyword evidence="3" id="KW-1185">Reference proteome</keyword>
<dbReference type="Proteomes" id="UP000241462">
    <property type="component" value="Unassembled WGS sequence"/>
</dbReference>
<accession>A0A2T3A450</accession>
<dbReference type="InParanoid" id="A0A2T3A450"/>
<dbReference type="EMBL" id="KZ678477">
    <property type="protein sequence ID" value="PSR82473.1"/>
    <property type="molecule type" value="Genomic_DNA"/>
</dbReference>
<evidence type="ECO:0000313" key="3">
    <source>
        <dbReference type="Proteomes" id="UP000241462"/>
    </source>
</evidence>
<evidence type="ECO:0000256" key="1">
    <source>
        <dbReference type="SAM" id="MobiDB-lite"/>
    </source>
</evidence>
<name>A0A2T3A450_9PEZI</name>
<protein>
    <submittedName>
        <fullName evidence="2">Uncharacterized protein</fullName>
    </submittedName>
</protein>
<reference evidence="2 3" key="1">
    <citation type="journal article" date="2018" name="Mycol. Prog.">
        <title>Coniella lustricola, a new species from submerged detritus.</title>
        <authorList>
            <person name="Raudabaugh D.B."/>
            <person name="Iturriaga T."/>
            <person name="Carver A."/>
            <person name="Mondo S."/>
            <person name="Pangilinan J."/>
            <person name="Lipzen A."/>
            <person name="He G."/>
            <person name="Amirebrahimi M."/>
            <person name="Grigoriev I.V."/>
            <person name="Miller A.N."/>
        </authorList>
    </citation>
    <scope>NUCLEOTIDE SEQUENCE [LARGE SCALE GENOMIC DNA]</scope>
    <source>
        <strain evidence="2 3">B22-T-1</strain>
    </source>
</reference>
<proteinExistence type="predicted"/>